<organism evidence="2 3">
    <name type="scientific">Rotaria magnacalcarata</name>
    <dbReference type="NCBI Taxonomy" id="392030"/>
    <lineage>
        <taxon>Eukaryota</taxon>
        <taxon>Metazoa</taxon>
        <taxon>Spiralia</taxon>
        <taxon>Gnathifera</taxon>
        <taxon>Rotifera</taxon>
        <taxon>Eurotatoria</taxon>
        <taxon>Bdelloidea</taxon>
        <taxon>Philodinida</taxon>
        <taxon>Philodinidae</taxon>
        <taxon>Rotaria</taxon>
    </lineage>
</organism>
<sequence>WHDTTITRESIGEEEIGESTNEAEENDDYSDVGDYQGTYG</sequence>
<comment type="caution">
    <text evidence="2">The sequence shown here is derived from an EMBL/GenBank/DDBJ whole genome shotgun (WGS) entry which is preliminary data.</text>
</comment>
<dbReference type="AlphaFoldDB" id="A0A8S2SKQ2"/>
<name>A0A8S2SKQ2_9BILA</name>
<dbReference type="Proteomes" id="UP000681720">
    <property type="component" value="Unassembled WGS sequence"/>
</dbReference>
<feature type="compositionally biased region" description="Acidic residues" evidence="1">
    <location>
        <begin position="12"/>
        <end position="31"/>
    </location>
</feature>
<proteinExistence type="predicted"/>
<feature type="non-terminal residue" evidence="2">
    <location>
        <position position="1"/>
    </location>
</feature>
<evidence type="ECO:0000313" key="3">
    <source>
        <dbReference type="Proteomes" id="UP000681720"/>
    </source>
</evidence>
<protein>
    <submittedName>
        <fullName evidence="2">Uncharacterized protein</fullName>
    </submittedName>
</protein>
<feature type="region of interest" description="Disordered" evidence="1">
    <location>
        <begin position="1"/>
        <end position="40"/>
    </location>
</feature>
<reference evidence="2" key="1">
    <citation type="submission" date="2021-02" db="EMBL/GenBank/DDBJ databases">
        <authorList>
            <person name="Nowell W R."/>
        </authorList>
    </citation>
    <scope>NUCLEOTIDE SEQUENCE</scope>
</reference>
<accession>A0A8S2SKQ2</accession>
<evidence type="ECO:0000256" key="1">
    <source>
        <dbReference type="SAM" id="MobiDB-lite"/>
    </source>
</evidence>
<gene>
    <name evidence="2" type="ORF">GIL414_LOCUS22734</name>
</gene>
<dbReference type="EMBL" id="CAJOBJ010023372">
    <property type="protein sequence ID" value="CAF4228626.1"/>
    <property type="molecule type" value="Genomic_DNA"/>
</dbReference>
<evidence type="ECO:0000313" key="2">
    <source>
        <dbReference type="EMBL" id="CAF4228626.1"/>
    </source>
</evidence>